<dbReference type="KEGG" id="fhl:OE105_08790"/>
<organism evidence="1 2">
    <name type="scientific">Fervidibacillus halotolerans</name>
    <dbReference type="NCBI Taxonomy" id="2980027"/>
    <lineage>
        <taxon>Bacteria</taxon>
        <taxon>Bacillati</taxon>
        <taxon>Bacillota</taxon>
        <taxon>Bacilli</taxon>
        <taxon>Bacillales</taxon>
        <taxon>Bacillaceae</taxon>
        <taxon>Fervidibacillus</taxon>
    </lineage>
</organism>
<dbReference type="EMBL" id="CP106877">
    <property type="protein sequence ID" value="WAA11717.1"/>
    <property type="molecule type" value="Genomic_DNA"/>
</dbReference>
<keyword evidence="2" id="KW-1185">Reference proteome</keyword>
<sequence>MDLFHEGDTIQNIHNKLIAQIPKYRLLGDIPISQNDYKYLATKIKDLYSDWNYRRFQYIYEECISVFLVFCAVYEYNQGVFWKKVEKYVGELGNNSRINLFNIFSKVLSKYHLHHFENEGEEGYTYVTPILCHAGIPIKALNNYFEAISNTVEDIFYDDFDVEDYLSYLKNKTEITVKRYLKFLEQRDAYNFIQNTKKMIVHDSIDYDELENTGNNIRLIEQISIWKEKPKVKKSLQARKNVRIIAPKIKVDLEGVGVYCELPRIIVKESYDSYLIWEITIDETTFFVKADFLIRKDVLISEEKIYSLRPAKTYIVTLKLDDQIISKWEIEGIKNFYIVFDQNGNLIKKQVLPNQSIILFIKNNIRILNIHDIPVVELPQIPHWNDFNIYNIDLTNIESLHCTHNIIPVRSEKKPILVGGKTLFHQENSKTFTELPRIKVPILTKGDWHLEIKHRIGNSVLNKKNITVECFNAMIFLDQYIEEDCFGEYEIKIWHRSGVNERLLFEFVPDSKFIINPAEYWPSYLNGYSSKIYTIRTRKNVELEFFNAENVNEINKRKFIDHIIKINKYDRFLIGEYKYLFNGNIFKTSIKINVLPIVWGIMEDENEVIEYTNKVYTFTLQELSNFRNPYLLFAFGFINLNDIQRLKIELVDNEQKILLQNEIFIVGKEGLRIPLNTYLFEIQNNTYTSTLDFHLRISLVNSKEKIVTTFIVARFQNEIIIKNCKYNKHDDEIVIYWEEEGPMRGREIVMVNFLKPWLPPYHFKVEDKLTVATIRTDFLAPGIYKYLIQKESENLFFEEEESEVCTLNNFQRGLIKVKGEKKELSPVEIILSDIMKSRFLKPEIRHKRLSKIKNKIKNIDVNPSEDLDRLSNIYILYDRFFSKKDSKSMMSKIINSIFDKFIFEKNISFRYVLDSNFTIFYKKQLLYKFYCINLTFKPKLNDVQLKMLAKVDEDLFGFINLFQTEFNIVGLNWAGISDFSVLIKEDLFNSSKETFLSDENFGKPYYITKYFQFVYQSLQLPRNLGKSTANFIKEFQDQYSVQETKIFGKTRLQLVVEWREHNTKDLKQVQQILSNVLKITCESKLKNQFKEVFQMISKRKKDDEIGYFIGLIALYASFIRNGLMEETKEISQLIRYTIEKCKKLYYRDAIIIELYMKKEAGYEWV</sequence>
<proteinExistence type="predicted"/>
<dbReference type="Proteomes" id="UP001164726">
    <property type="component" value="Chromosome"/>
</dbReference>
<gene>
    <name evidence="1" type="ORF">OE105_08790</name>
</gene>
<accession>A0A9E8RZK0</accession>
<dbReference type="RefSeq" id="WP_275419834.1">
    <property type="nucleotide sequence ID" value="NZ_CP106877.1"/>
</dbReference>
<reference evidence="1" key="1">
    <citation type="submission" date="2022-09" db="EMBL/GenBank/DDBJ databases">
        <title>Complete Genomes of Fervidibacillus albus and Fervidibacillus halotolerans isolated from tidal flat sediments.</title>
        <authorList>
            <person name="Kwon K.K."/>
            <person name="Yang S.-H."/>
            <person name="Park M.J."/>
            <person name="Oh H.-M."/>
        </authorList>
    </citation>
    <scope>NUCLEOTIDE SEQUENCE</scope>
    <source>
        <strain evidence="1">MEBiC13594</strain>
    </source>
</reference>
<name>A0A9E8RZK0_9BACI</name>
<evidence type="ECO:0000313" key="2">
    <source>
        <dbReference type="Proteomes" id="UP001164726"/>
    </source>
</evidence>
<protein>
    <submittedName>
        <fullName evidence="1">Uncharacterized protein</fullName>
    </submittedName>
</protein>
<evidence type="ECO:0000313" key="1">
    <source>
        <dbReference type="EMBL" id="WAA11717.1"/>
    </source>
</evidence>
<dbReference type="AlphaFoldDB" id="A0A9E8RZK0"/>